<keyword evidence="2" id="KW-1185">Reference proteome</keyword>
<comment type="caution">
    <text evidence="1">The sequence shown here is derived from an EMBL/GenBank/DDBJ whole genome shotgun (WGS) entry which is preliminary data.</text>
</comment>
<sequence length="82" mass="8394">MRCGAVARRPRGRGPVRLSLFKAVTIRSRGVFRVPVGCHGPSEAAVSDTPRSRATAAEGAGCESTLKSTLGGSAIADTIVNA</sequence>
<evidence type="ECO:0000313" key="2">
    <source>
        <dbReference type="Proteomes" id="UP001066276"/>
    </source>
</evidence>
<gene>
    <name evidence="1" type="ORF">NDU88_001346</name>
</gene>
<dbReference type="EMBL" id="JANPWB010000005">
    <property type="protein sequence ID" value="KAJ1184540.1"/>
    <property type="molecule type" value="Genomic_DNA"/>
</dbReference>
<proteinExistence type="predicted"/>
<organism evidence="1 2">
    <name type="scientific">Pleurodeles waltl</name>
    <name type="common">Iberian ribbed newt</name>
    <dbReference type="NCBI Taxonomy" id="8319"/>
    <lineage>
        <taxon>Eukaryota</taxon>
        <taxon>Metazoa</taxon>
        <taxon>Chordata</taxon>
        <taxon>Craniata</taxon>
        <taxon>Vertebrata</taxon>
        <taxon>Euteleostomi</taxon>
        <taxon>Amphibia</taxon>
        <taxon>Batrachia</taxon>
        <taxon>Caudata</taxon>
        <taxon>Salamandroidea</taxon>
        <taxon>Salamandridae</taxon>
        <taxon>Pleurodelinae</taxon>
        <taxon>Pleurodeles</taxon>
    </lineage>
</organism>
<accession>A0AAV7U644</accession>
<name>A0AAV7U644_PLEWA</name>
<protein>
    <submittedName>
        <fullName evidence="1">Uncharacterized protein</fullName>
    </submittedName>
</protein>
<evidence type="ECO:0000313" key="1">
    <source>
        <dbReference type="EMBL" id="KAJ1184540.1"/>
    </source>
</evidence>
<dbReference type="AlphaFoldDB" id="A0AAV7U644"/>
<dbReference type="Proteomes" id="UP001066276">
    <property type="component" value="Chromosome 3_1"/>
</dbReference>
<reference evidence="1" key="1">
    <citation type="journal article" date="2022" name="bioRxiv">
        <title>Sequencing and chromosome-scale assembly of the giantPleurodeles waltlgenome.</title>
        <authorList>
            <person name="Brown T."/>
            <person name="Elewa A."/>
            <person name="Iarovenko S."/>
            <person name="Subramanian E."/>
            <person name="Araus A.J."/>
            <person name="Petzold A."/>
            <person name="Susuki M."/>
            <person name="Suzuki K.-i.T."/>
            <person name="Hayashi T."/>
            <person name="Toyoda A."/>
            <person name="Oliveira C."/>
            <person name="Osipova E."/>
            <person name="Leigh N.D."/>
            <person name="Simon A."/>
            <person name="Yun M.H."/>
        </authorList>
    </citation>
    <scope>NUCLEOTIDE SEQUENCE</scope>
    <source>
        <strain evidence="1">20211129_DDA</strain>
        <tissue evidence="1">Liver</tissue>
    </source>
</reference>